<comment type="similarity">
    <text evidence="1">Belongs to the ThrE exporter (TC 2.A.79) family.</text>
</comment>
<name>A0A1X7LH50_9BACL</name>
<dbReference type="Proteomes" id="UP000193834">
    <property type="component" value="Unassembled WGS sequence"/>
</dbReference>
<dbReference type="GO" id="GO:0022857">
    <property type="term" value="F:transmembrane transporter activity"/>
    <property type="evidence" value="ECO:0007669"/>
    <property type="project" value="InterPro"/>
</dbReference>
<feature type="domain" description="Threonine/serine exporter-like N-terminal" evidence="2">
    <location>
        <begin position="16"/>
        <end position="45"/>
    </location>
</feature>
<evidence type="ECO:0000256" key="1">
    <source>
        <dbReference type="ARBA" id="ARBA00034125"/>
    </source>
</evidence>
<dbReference type="AlphaFoldDB" id="A0A1X7LH50"/>
<keyword evidence="4" id="KW-1185">Reference proteome</keyword>
<accession>A0A1X7LH50</accession>
<evidence type="ECO:0000259" key="2">
    <source>
        <dbReference type="Pfam" id="PF06738"/>
    </source>
</evidence>
<dbReference type="EMBL" id="FXAZ01000005">
    <property type="protein sequence ID" value="SMG53198.1"/>
    <property type="molecule type" value="Genomic_DNA"/>
</dbReference>
<dbReference type="OrthoDB" id="9813917at2"/>
<sequence length="54" mass="6027">MDQPITFKNSSLIVETVLLAGKLMMENGAETSRVEDTMERMMRKALCDSRSSSS</sequence>
<dbReference type="Pfam" id="PF06738">
    <property type="entry name" value="ThrE"/>
    <property type="match status" value="1"/>
</dbReference>
<proteinExistence type="inferred from homology"/>
<gene>
    <name evidence="3" type="ORF">SAMN06295960_3461</name>
</gene>
<evidence type="ECO:0000313" key="3">
    <source>
        <dbReference type="EMBL" id="SMG53198.1"/>
    </source>
</evidence>
<dbReference type="STRING" id="1852522.SAMN06295960_3461"/>
<reference evidence="3 4" key="1">
    <citation type="submission" date="2017-04" db="EMBL/GenBank/DDBJ databases">
        <authorList>
            <person name="Afonso C.L."/>
            <person name="Miller P.J."/>
            <person name="Scott M.A."/>
            <person name="Spackman E."/>
            <person name="Goraichik I."/>
            <person name="Dimitrov K.M."/>
            <person name="Suarez D.L."/>
            <person name="Swayne D.E."/>
        </authorList>
    </citation>
    <scope>NUCLEOTIDE SEQUENCE [LARGE SCALE GENOMIC DNA]</scope>
    <source>
        <strain evidence="3 4">11</strain>
    </source>
</reference>
<evidence type="ECO:0000313" key="4">
    <source>
        <dbReference type="Proteomes" id="UP000193834"/>
    </source>
</evidence>
<organism evidence="3 4">
    <name type="scientific">Paenibacillus aquistagni</name>
    <dbReference type="NCBI Taxonomy" id="1852522"/>
    <lineage>
        <taxon>Bacteria</taxon>
        <taxon>Bacillati</taxon>
        <taxon>Bacillota</taxon>
        <taxon>Bacilli</taxon>
        <taxon>Bacillales</taxon>
        <taxon>Paenibacillaceae</taxon>
        <taxon>Paenibacillus</taxon>
    </lineage>
</organism>
<protein>
    <submittedName>
        <fullName evidence="3">Putative threonine/serine exporter</fullName>
    </submittedName>
</protein>
<dbReference type="InterPro" id="IPR010619">
    <property type="entry name" value="ThrE-like_N"/>
</dbReference>